<feature type="domain" description="N-acetyltransferase" evidence="1">
    <location>
        <begin position="17"/>
        <end position="160"/>
    </location>
</feature>
<dbReference type="EMBL" id="BAAAQM010000032">
    <property type="protein sequence ID" value="GAA1984120.1"/>
    <property type="molecule type" value="Genomic_DNA"/>
</dbReference>
<name>A0ABP5DPP6_9ACTN</name>
<sequence>MPSPDPAAPSAIAHPDIRLRAVLDADLPVFFEHQRDPAAARMAAATPATRREHTDLWRTLRADPTATGRTIVVDDVVAGAITCWERWGERQVGYWLGRDHWGRGVATTALALFLAEMTTRPVHAYVAPHNTASQRVLDKCGFRPDGVDGGDTLLGYVLEA</sequence>
<dbReference type="SUPFAM" id="SSF55729">
    <property type="entry name" value="Acyl-CoA N-acyltransferases (Nat)"/>
    <property type="match status" value="1"/>
</dbReference>
<evidence type="ECO:0000313" key="3">
    <source>
        <dbReference type="Proteomes" id="UP001499854"/>
    </source>
</evidence>
<gene>
    <name evidence="2" type="ORF">GCM10009838_52500</name>
</gene>
<keyword evidence="3" id="KW-1185">Reference proteome</keyword>
<dbReference type="Proteomes" id="UP001499854">
    <property type="component" value="Unassembled WGS sequence"/>
</dbReference>
<accession>A0ABP5DPP6</accession>
<comment type="caution">
    <text evidence="2">The sequence shown here is derived from an EMBL/GenBank/DDBJ whole genome shotgun (WGS) entry which is preliminary data.</text>
</comment>
<proteinExistence type="predicted"/>
<dbReference type="InterPro" id="IPR016181">
    <property type="entry name" value="Acyl_CoA_acyltransferase"/>
</dbReference>
<dbReference type="PROSITE" id="PS51186">
    <property type="entry name" value="GNAT"/>
    <property type="match status" value="1"/>
</dbReference>
<dbReference type="InterPro" id="IPR000182">
    <property type="entry name" value="GNAT_dom"/>
</dbReference>
<dbReference type="PANTHER" id="PTHR43328:SF1">
    <property type="entry name" value="N-ACETYLTRANSFERASE DOMAIN-CONTAINING PROTEIN"/>
    <property type="match status" value="1"/>
</dbReference>
<dbReference type="RefSeq" id="WP_344659774.1">
    <property type="nucleotide sequence ID" value="NZ_BAAAQM010000032.1"/>
</dbReference>
<evidence type="ECO:0000259" key="1">
    <source>
        <dbReference type="PROSITE" id="PS51186"/>
    </source>
</evidence>
<organism evidence="2 3">
    <name type="scientific">Catenulispora subtropica</name>
    <dbReference type="NCBI Taxonomy" id="450798"/>
    <lineage>
        <taxon>Bacteria</taxon>
        <taxon>Bacillati</taxon>
        <taxon>Actinomycetota</taxon>
        <taxon>Actinomycetes</taxon>
        <taxon>Catenulisporales</taxon>
        <taxon>Catenulisporaceae</taxon>
        <taxon>Catenulispora</taxon>
    </lineage>
</organism>
<protein>
    <submittedName>
        <fullName evidence="2">GNAT family N-acetyltransferase</fullName>
    </submittedName>
</protein>
<dbReference type="Pfam" id="PF13302">
    <property type="entry name" value="Acetyltransf_3"/>
    <property type="match status" value="1"/>
</dbReference>
<reference evidence="3" key="1">
    <citation type="journal article" date="2019" name="Int. J. Syst. Evol. Microbiol.">
        <title>The Global Catalogue of Microorganisms (GCM) 10K type strain sequencing project: providing services to taxonomists for standard genome sequencing and annotation.</title>
        <authorList>
            <consortium name="The Broad Institute Genomics Platform"/>
            <consortium name="The Broad Institute Genome Sequencing Center for Infectious Disease"/>
            <person name="Wu L."/>
            <person name="Ma J."/>
        </authorList>
    </citation>
    <scope>NUCLEOTIDE SEQUENCE [LARGE SCALE GENOMIC DNA]</scope>
    <source>
        <strain evidence="3">JCM 16013</strain>
    </source>
</reference>
<dbReference type="Gene3D" id="3.40.630.30">
    <property type="match status" value="1"/>
</dbReference>
<evidence type="ECO:0000313" key="2">
    <source>
        <dbReference type="EMBL" id="GAA1984120.1"/>
    </source>
</evidence>
<dbReference type="PANTHER" id="PTHR43328">
    <property type="entry name" value="ACETYLTRANSFERASE-RELATED"/>
    <property type="match status" value="1"/>
</dbReference>